<evidence type="ECO:0000313" key="2">
    <source>
        <dbReference type="Proteomes" id="UP000216345"/>
    </source>
</evidence>
<dbReference type="Proteomes" id="UP000216345">
    <property type="component" value="Unassembled WGS sequence"/>
</dbReference>
<accession>A0A256FBJ0</accession>
<name>A0A256FBJ0_9HYPH</name>
<dbReference type="EMBL" id="NNRK01000031">
    <property type="protein sequence ID" value="OYR11811.1"/>
    <property type="molecule type" value="Genomic_DNA"/>
</dbReference>
<sequence>MMPEKTRGRRTRTVFSVFDHFTQFRKSGARLYLIESDQQITKGVSAGGLCLYRPVQALYASSKRKTEIVFVSHMNRQDEL</sequence>
<organism evidence="1 2">
    <name type="scientific">Brucella rhizosphaerae</name>
    <dbReference type="NCBI Taxonomy" id="571254"/>
    <lineage>
        <taxon>Bacteria</taxon>
        <taxon>Pseudomonadati</taxon>
        <taxon>Pseudomonadota</taxon>
        <taxon>Alphaproteobacteria</taxon>
        <taxon>Hyphomicrobiales</taxon>
        <taxon>Brucellaceae</taxon>
        <taxon>Brucella/Ochrobactrum group</taxon>
        <taxon>Brucella</taxon>
    </lineage>
</organism>
<protein>
    <submittedName>
        <fullName evidence="1">Uncharacterized protein</fullName>
    </submittedName>
</protein>
<evidence type="ECO:0000313" key="1">
    <source>
        <dbReference type="EMBL" id="OYR11811.1"/>
    </source>
</evidence>
<comment type="caution">
    <text evidence="1">The sequence shown here is derived from an EMBL/GenBank/DDBJ whole genome shotgun (WGS) entry which is preliminary data.</text>
</comment>
<proteinExistence type="predicted"/>
<dbReference type="AlphaFoldDB" id="A0A256FBJ0"/>
<reference evidence="1 2" key="1">
    <citation type="submission" date="2017-07" db="EMBL/GenBank/DDBJ databases">
        <title>Phylogenetic study on the rhizospheric bacterium Ochrobactrum sp. A44.</title>
        <authorList>
            <person name="Krzyzanowska D.M."/>
            <person name="Ossowicki A."/>
            <person name="Rajewska M."/>
            <person name="Maciag T."/>
            <person name="Kaczynski Z."/>
            <person name="Czerwicka M."/>
            <person name="Jafra S."/>
        </authorList>
    </citation>
    <scope>NUCLEOTIDE SEQUENCE [LARGE SCALE GENOMIC DNA]</scope>
    <source>
        <strain evidence="1 2">PR17</strain>
    </source>
</reference>
<keyword evidence="2" id="KW-1185">Reference proteome</keyword>
<gene>
    <name evidence="1" type="ORF">CEV32_1344</name>
</gene>